<feature type="transmembrane region" description="Helical" evidence="1">
    <location>
        <begin position="71"/>
        <end position="91"/>
    </location>
</feature>
<evidence type="ECO:0000313" key="3">
    <source>
        <dbReference type="Proteomes" id="UP000094828"/>
    </source>
</evidence>
<protein>
    <submittedName>
        <fullName evidence="2">Uncharacterized protein</fullName>
    </submittedName>
</protein>
<keyword evidence="1" id="KW-0812">Transmembrane</keyword>
<comment type="caution">
    <text evidence="2">The sequence shown here is derived from an EMBL/GenBank/DDBJ whole genome shotgun (WGS) entry which is preliminary data.</text>
</comment>
<keyword evidence="3" id="KW-1185">Reference proteome</keyword>
<organism evidence="2 3">
    <name type="scientific">Planctopirus hydrillae</name>
    <dbReference type="NCBI Taxonomy" id="1841610"/>
    <lineage>
        <taxon>Bacteria</taxon>
        <taxon>Pseudomonadati</taxon>
        <taxon>Planctomycetota</taxon>
        <taxon>Planctomycetia</taxon>
        <taxon>Planctomycetales</taxon>
        <taxon>Planctomycetaceae</taxon>
        <taxon>Planctopirus</taxon>
    </lineage>
</organism>
<dbReference type="AlphaFoldDB" id="A0A1C3EU17"/>
<evidence type="ECO:0000256" key="1">
    <source>
        <dbReference type="SAM" id="Phobius"/>
    </source>
</evidence>
<sequence>MVTEASIEFNKQCLLAEAVNNQIKIGVSCESKEQKHFLKEVFTLYLWKIMLRRMAGSLTKERVIPTNRRTVILFALILTFSLIFIVVNIMVGKKSGGIRFQVTALSSDLDGQMSMIYTTDMQNEYGVMVIGIRESGRERVLTSSRDCGGSFSRLFDGSAFLGRWSGGRRSIESGDLSVQQQGVFVPMLTAGQEVSIRLNEEKVIGQWVSISSDLQLYVKFTKCDD</sequence>
<evidence type="ECO:0000313" key="2">
    <source>
        <dbReference type="EMBL" id="ODA36709.1"/>
    </source>
</evidence>
<keyword evidence="1" id="KW-0472">Membrane</keyword>
<accession>A0A1C3EU17</accession>
<dbReference type="EMBL" id="LYDR01000004">
    <property type="protein sequence ID" value="ODA36709.1"/>
    <property type="molecule type" value="Genomic_DNA"/>
</dbReference>
<reference evidence="2 3" key="1">
    <citation type="submission" date="2016-05" db="EMBL/GenBank/DDBJ databases">
        <title>Genomic and physiological characterization of Planctopirus sp. isolated from fresh water lake.</title>
        <authorList>
            <person name="Subhash Y."/>
            <person name="Ramana C."/>
        </authorList>
    </citation>
    <scope>NUCLEOTIDE SEQUENCE [LARGE SCALE GENOMIC DNA]</scope>
    <source>
        <strain evidence="2 3">JC280</strain>
    </source>
</reference>
<name>A0A1C3EU17_9PLAN</name>
<keyword evidence="1" id="KW-1133">Transmembrane helix</keyword>
<gene>
    <name evidence="2" type="ORF">A6X21_15300</name>
</gene>
<dbReference type="Proteomes" id="UP000094828">
    <property type="component" value="Unassembled WGS sequence"/>
</dbReference>
<proteinExistence type="predicted"/>
<dbReference type="RefSeq" id="WP_068845207.1">
    <property type="nucleotide sequence ID" value="NZ_LYDR01000004.1"/>
</dbReference>